<dbReference type="Pfam" id="PF07786">
    <property type="entry name" value="HGSNAT_cat"/>
    <property type="match status" value="1"/>
</dbReference>
<organism evidence="3 4">
    <name type="scientific">Candidatus Allocopromorpha excrementigallinarum</name>
    <dbReference type="NCBI Taxonomy" id="2840742"/>
    <lineage>
        <taxon>Bacteria</taxon>
        <taxon>Bacillati</taxon>
        <taxon>Bacillota</taxon>
        <taxon>Clostridia</taxon>
        <taxon>Eubacteriales</taxon>
        <taxon>Eubacteriaceae</taxon>
        <taxon>Eubacteriaceae incertae sedis</taxon>
        <taxon>Candidatus Allocopromorpha</taxon>
    </lineage>
</organism>
<feature type="transmembrane region" description="Helical" evidence="1">
    <location>
        <begin position="84"/>
        <end position="100"/>
    </location>
</feature>
<proteinExistence type="predicted"/>
<evidence type="ECO:0000259" key="2">
    <source>
        <dbReference type="Pfam" id="PF07786"/>
    </source>
</evidence>
<keyword evidence="1" id="KW-1133">Transmembrane helix</keyword>
<dbReference type="InterPro" id="IPR012429">
    <property type="entry name" value="HGSNAT_cat"/>
</dbReference>
<name>A0A9D1I2W3_9FIRM</name>
<dbReference type="AlphaFoldDB" id="A0A9D1I2W3"/>
<keyword evidence="1" id="KW-0472">Membrane</keyword>
<feature type="transmembrane region" description="Helical" evidence="1">
    <location>
        <begin position="106"/>
        <end position="124"/>
    </location>
</feature>
<accession>A0A9D1I2W3</accession>
<feature type="transmembrane region" description="Helical" evidence="1">
    <location>
        <begin position="21"/>
        <end position="42"/>
    </location>
</feature>
<dbReference type="Proteomes" id="UP000824090">
    <property type="component" value="Unassembled WGS sequence"/>
</dbReference>
<sequence length="255" mass="28690">MRSPEAGKTGAGKRYGCLDSLRGAALCSMILYHALWDLVYIFNVNINWYSEGPGYVWQQSICWTFIFLSGFCQPLGSRQIRRGLVVFGAGMLIWLVTALFMPEQTIRFGVLTLIGSSMVITALLKRAGLKINTRAGFICSVALFLLTRNVNTGSLGFESLNIAVLPDRLYRNDFTAWLGFPGEGFSSADYFSLVPWFFLFSSGYFLCVAMKERGLLRKLPDISLPPLNFMGKHSLGIYMIHQPLIYFILTLYFAF</sequence>
<dbReference type="EMBL" id="DVMP01000126">
    <property type="protein sequence ID" value="HIU26193.1"/>
    <property type="molecule type" value="Genomic_DNA"/>
</dbReference>
<evidence type="ECO:0000256" key="1">
    <source>
        <dbReference type="SAM" id="Phobius"/>
    </source>
</evidence>
<feature type="transmembrane region" description="Helical" evidence="1">
    <location>
        <begin position="54"/>
        <end position="72"/>
    </location>
</feature>
<feature type="transmembrane region" description="Helical" evidence="1">
    <location>
        <begin position="131"/>
        <end position="150"/>
    </location>
</feature>
<comment type="caution">
    <text evidence="3">The sequence shown here is derived from an EMBL/GenBank/DDBJ whole genome shotgun (WGS) entry which is preliminary data.</text>
</comment>
<gene>
    <name evidence="3" type="ORF">IAC50_06860</name>
</gene>
<keyword evidence="1" id="KW-0812">Transmembrane</keyword>
<protein>
    <submittedName>
        <fullName evidence="3">DUF1624 domain-containing protein</fullName>
    </submittedName>
</protein>
<evidence type="ECO:0000313" key="4">
    <source>
        <dbReference type="Proteomes" id="UP000824090"/>
    </source>
</evidence>
<feature type="transmembrane region" description="Helical" evidence="1">
    <location>
        <begin position="235"/>
        <end position="254"/>
    </location>
</feature>
<feature type="transmembrane region" description="Helical" evidence="1">
    <location>
        <begin position="190"/>
        <end position="209"/>
    </location>
</feature>
<feature type="domain" description="Heparan-alpha-glucosaminide N-acetyltransferase catalytic" evidence="2">
    <location>
        <begin position="14"/>
        <end position="243"/>
    </location>
</feature>
<reference evidence="3" key="1">
    <citation type="submission" date="2020-10" db="EMBL/GenBank/DDBJ databases">
        <authorList>
            <person name="Gilroy R."/>
        </authorList>
    </citation>
    <scope>NUCLEOTIDE SEQUENCE</scope>
    <source>
        <strain evidence="3">ChiHcec3-6078</strain>
    </source>
</reference>
<evidence type="ECO:0000313" key="3">
    <source>
        <dbReference type="EMBL" id="HIU26193.1"/>
    </source>
</evidence>
<reference evidence="3" key="2">
    <citation type="journal article" date="2021" name="PeerJ">
        <title>Extensive microbial diversity within the chicken gut microbiome revealed by metagenomics and culture.</title>
        <authorList>
            <person name="Gilroy R."/>
            <person name="Ravi A."/>
            <person name="Getino M."/>
            <person name="Pursley I."/>
            <person name="Horton D.L."/>
            <person name="Alikhan N.F."/>
            <person name="Baker D."/>
            <person name="Gharbi K."/>
            <person name="Hall N."/>
            <person name="Watson M."/>
            <person name="Adriaenssens E.M."/>
            <person name="Foster-Nyarko E."/>
            <person name="Jarju S."/>
            <person name="Secka A."/>
            <person name="Antonio M."/>
            <person name="Oren A."/>
            <person name="Chaudhuri R.R."/>
            <person name="La Ragione R."/>
            <person name="Hildebrand F."/>
            <person name="Pallen M.J."/>
        </authorList>
    </citation>
    <scope>NUCLEOTIDE SEQUENCE</scope>
    <source>
        <strain evidence="3">ChiHcec3-6078</strain>
    </source>
</reference>